<evidence type="ECO:0000256" key="8">
    <source>
        <dbReference type="ARBA" id="ARBA00023047"/>
    </source>
</evidence>
<keyword evidence="5 22" id="KW-0762">Sugar transport</keyword>
<dbReference type="EMBL" id="CP053435">
    <property type="protein sequence ID" value="QJW88298.1"/>
    <property type="molecule type" value="Genomic_DNA"/>
</dbReference>
<keyword evidence="12" id="KW-0564">Palmitate</keyword>
<protein>
    <submittedName>
        <fullName evidence="22">Sugar transporter</fullName>
    </submittedName>
</protein>
<dbReference type="KEGG" id="stae:HNV11_02355"/>
<evidence type="ECO:0000256" key="17">
    <source>
        <dbReference type="SAM" id="SignalP"/>
    </source>
</evidence>
<feature type="domain" description="Soluble ligand binding" evidence="20">
    <location>
        <begin position="635"/>
        <end position="682"/>
    </location>
</feature>
<keyword evidence="9" id="KW-0406">Ion transport</keyword>
<evidence type="ECO:0000256" key="7">
    <source>
        <dbReference type="ARBA" id="ARBA00022729"/>
    </source>
</evidence>
<dbReference type="GO" id="GO:0015288">
    <property type="term" value="F:porin activity"/>
    <property type="evidence" value="ECO:0007669"/>
    <property type="project" value="UniProtKB-KW"/>
</dbReference>
<feature type="domain" description="Polysaccharide export protein N-terminal" evidence="18">
    <location>
        <begin position="179"/>
        <end position="241"/>
    </location>
</feature>
<keyword evidence="16" id="KW-1133">Transmembrane helix</keyword>
<evidence type="ECO:0000313" key="22">
    <source>
        <dbReference type="EMBL" id="QJW88298.1"/>
    </source>
</evidence>
<comment type="subcellular location">
    <subcellularLocation>
        <location evidence="1">Cell outer membrane</location>
        <topology evidence="1">Multi-pass membrane protein</topology>
    </subcellularLocation>
</comment>
<keyword evidence="11 16" id="KW-0472">Membrane</keyword>
<evidence type="ECO:0000256" key="12">
    <source>
        <dbReference type="ARBA" id="ARBA00023139"/>
    </source>
</evidence>
<evidence type="ECO:0000256" key="10">
    <source>
        <dbReference type="ARBA" id="ARBA00023114"/>
    </source>
</evidence>
<keyword evidence="4" id="KW-1134">Transmembrane beta strand</keyword>
<dbReference type="Pfam" id="PF02563">
    <property type="entry name" value="Poly_export"/>
    <property type="match status" value="1"/>
</dbReference>
<evidence type="ECO:0000256" key="14">
    <source>
        <dbReference type="ARBA" id="ARBA00023288"/>
    </source>
</evidence>
<feature type="signal peptide" evidence="17">
    <location>
        <begin position="1"/>
        <end position="34"/>
    </location>
</feature>
<dbReference type="GO" id="GO:0015159">
    <property type="term" value="F:polysaccharide transmembrane transporter activity"/>
    <property type="evidence" value="ECO:0007669"/>
    <property type="project" value="InterPro"/>
</dbReference>
<feature type="transmembrane region" description="Helical" evidence="16">
    <location>
        <begin position="805"/>
        <end position="826"/>
    </location>
</feature>
<evidence type="ECO:0000256" key="1">
    <source>
        <dbReference type="ARBA" id="ARBA00004571"/>
    </source>
</evidence>
<feature type="compositionally biased region" description="Polar residues" evidence="15">
    <location>
        <begin position="91"/>
        <end position="101"/>
    </location>
</feature>
<evidence type="ECO:0000259" key="19">
    <source>
        <dbReference type="Pfam" id="PF06251"/>
    </source>
</evidence>
<evidence type="ECO:0000256" key="5">
    <source>
        <dbReference type="ARBA" id="ARBA00022597"/>
    </source>
</evidence>
<dbReference type="GO" id="GO:0006811">
    <property type="term" value="P:monoatomic ion transport"/>
    <property type="evidence" value="ECO:0007669"/>
    <property type="project" value="UniProtKB-KW"/>
</dbReference>
<proteinExistence type="inferred from homology"/>
<dbReference type="InterPro" id="IPR003715">
    <property type="entry name" value="Poly_export_N"/>
</dbReference>
<evidence type="ECO:0000256" key="11">
    <source>
        <dbReference type="ARBA" id="ARBA00023136"/>
    </source>
</evidence>
<dbReference type="Proteomes" id="UP000502756">
    <property type="component" value="Chromosome"/>
</dbReference>
<sequence length="827" mass="92244">MRTNDKLSPTLSLTRRLRTTFVLLLLTAAMQALAQQPAQSRVDQLTDAQVEEFYRRAQASGLNEMQIETYAMSQGYTLDDIAKMRKRIANIRSQTSRPGSQTGIRGNNRLNNRGNTGTRGNVNEPSMESGRMLPDDLSQRDDSLQLLPRQDTVRKLRVFGASLFENASLSFEPNLRIATPRNYIVGPDDEISIDISGAASDNFQLRVTPEGTVKVPNVQPIFVSGLTIEQAEQRIIARLRKAGYQGLGVPGSGIDANVALTNIRSIRVTLVGEVVRPGTYTISSLGSAFNALYLAGGPNPETGSFRKISVIRGNRVVRTIDLYNFVLHADQRDNIRLQDQDVIRVADYETHVELTGEVRRPAIFELLPGETLKTLLSFAGGFGDDAYRASITLRRNTSRERQMVSITEDQIATFIPQRGDKYFVGKILERYENRVQVAGAVMRPGDYALGQGLETVRQLITRAEGLRKDAFTNRATIIRERPDMDHENLSFDLGKLMRGEIADISLVSQDSLTVFSIRDLREEYYVTIEGAVNKPDTIEFVNNMSVADLIAKAGGFQEGAKPTLIEVARRIRQDSVGIRTTMQEVYRFSVDPNLRITQFEGGPGTGSGGSSAFRLQPFDIVYVRTSANYEPQRQVHVYGEIMQPGNYVIFNREERIADLIRRAGGLKPEAYLSGAQYRRKGQLVGNDLRNLLTDPGGEENLLLKEGDTLFIPRRSEVVYIQGAVLNQSSVSYKADYNFNDYITESGGFTENARQSKAYVVYPNGRKDRTRRFLWANLRPNVEPGSTIVVPFRPDDDRNLSPTERIGIFSLIGTLAATTATVLINVLR</sequence>
<evidence type="ECO:0000256" key="2">
    <source>
        <dbReference type="ARBA" id="ARBA00009450"/>
    </source>
</evidence>
<evidence type="ECO:0000256" key="9">
    <source>
        <dbReference type="ARBA" id="ARBA00023065"/>
    </source>
</evidence>
<gene>
    <name evidence="22" type="ORF">HNV11_02355</name>
</gene>
<keyword evidence="10" id="KW-0626">Porin</keyword>
<dbReference type="AlphaFoldDB" id="A0A6M5Y0J2"/>
<keyword evidence="13" id="KW-0998">Cell outer membrane</keyword>
<keyword evidence="14" id="KW-0449">Lipoprotein</keyword>
<dbReference type="Gene3D" id="3.10.560.10">
    <property type="entry name" value="Outer membrane lipoprotein wza domain like"/>
    <property type="match status" value="6"/>
</dbReference>
<feature type="region of interest" description="Disordered" evidence="15">
    <location>
        <begin position="91"/>
        <end position="138"/>
    </location>
</feature>
<dbReference type="Pfam" id="PF22461">
    <property type="entry name" value="SLBB_2"/>
    <property type="match status" value="1"/>
</dbReference>
<dbReference type="InterPro" id="IPR019554">
    <property type="entry name" value="Soluble_ligand-bd"/>
</dbReference>
<name>A0A6M5Y0J2_9BACT</name>
<feature type="chain" id="PRO_5027027222" evidence="17">
    <location>
        <begin position="35"/>
        <end position="827"/>
    </location>
</feature>
<evidence type="ECO:0000259" key="20">
    <source>
        <dbReference type="Pfam" id="PF10531"/>
    </source>
</evidence>
<dbReference type="InterPro" id="IPR010425">
    <property type="entry name" value="Caps_synth_GfcC-like_C"/>
</dbReference>
<keyword evidence="6 16" id="KW-0812">Transmembrane</keyword>
<comment type="similarity">
    <text evidence="2">Belongs to the BexD/CtrA/VexA family.</text>
</comment>
<evidence type="ECO:0000259" key="21">
    <source>
        <dbReference type="Pfam" id="PF22461"/>
    </source>
</evidence>
<organism evidence="22 23">
    <name type="scientific">Spirosoma taeanense</name>
    <dbReference type="NCBI Taxonomy" id="2735870"/>
    <lineage>
        <taxon>Bacteria</taxon>
        <taxon>Pseudomonadati</taxon>
        <taxon>Bacteroidota</taxon>
        <taxon>Cytophagia</taxon>
        <taxon>Cytophagales</taxon>
        <taxon>Cytophagaceae</taxon>
        <taxon>Spirosoma</taxon>
    </lineage>
</organism>
<reference evidence="22 23" key="1">
    <citation type="submission" date="2020-05" db="EMBL/GenBank/DDBJ databases">
        <title>Genome sequencing of Spirosoma sp. TS118.</title>
        <authorList>
            <person name="Lee J.-H."/>
            <person name="Jeong S."/>
            <person name="Zhao L."/>
            <person name="Jung J.-H."/>
            <person name="Kim M.-K."/>
            <person name="Lim S."/>
        </authorList>
    </citation>
    <scope>NUCLEOTIDE SEQUENCE [LARGE SCALE GENOMIC DNA]</scope>
    <source>
        <strain evidence="22 23">TS118</strain>
    </source>
</reference>
<dbReference type="PANTHER" id="PTHR33619:SF3">
    <property type="entry name" value="POLYSACCHARIDE EXPORT PROTEIN GFCE-RELATED"/>
    <property type="match status" value="1"/>
</dbReference>
<evidence type="ECO:0000256" key="3">
    <source>
        <dbReference type="ARBA" id="ARBA00022448"/>
    </source>
</evidence>
<keyword evidence="3" id="KW-0813">Transport</keyword>
<dbReference type="PANTHER" id="PTHR33619">
    <property type="entry name" value="POLYSACCHARIDE EXPORT PROTEIN GFCE-RELATED"/>
    <property type="match status" value="1"/>
</dbReference>
<dbReference type="InterPro" id="IPR049712">
    <property type="entry name" value="Poly_export"/>
</dbReference>
<keyword evidence="8" id="KW-0625">Polysaccharide transport</keyword>
<dbReference type="Pfam" id="PF06251">
    <property type="entry name" value="Caps_syn_GfcC_C"/>
    <property type="match status" value="1"/>
</dbReference>
<feature type="compositionally biased region" description="Low complexity" evidence="15">
    <location>
        <begin position="102"/>
        <end position="123"/>
    </location>
</feature>
<feature type="domain" description="Soluble ligand binding" evidence="20">
    <location>
        <begin position="525"/>
        <end position="574"/>
    </location>
</feature>
<accession>A0A6M5Y0J2</accession>
<dbReference type="Pfam" id="PF10531">
    <property type="entry name" value="SLBB"/>
    <property type="match status" value="3"/>
</dbReference>
<dbReference type="GO" id="GO:0009279">
    <property type="term" value="C:cell outer membrane"/>
    <property type="evidence" value="ECO:0007669"/>
    <property type="project" value="UniProtKB-SubCell"/>
</dbReference>
<evidence type="ECO:0000256" key="6">
    <source>
        <dbReference type="ARBA" id="ARBA00022692"/>
    </source>
</evidence>
<evidence type="ECO:0000256" key="16">
    <source>
        <dbReference type="SAM" id="Phobius"/>
    </source>
</evidence>
<keyword evidence="7 17" id="KW-0732">Signal</keyword>
<evidence type="ECO:0000313" key="23">
    <source>
        <dbReference type="Proteomes" id="UP000502756"/>
    </source>
</evidence>
<keyword evidence="23" id="KW-1185">Reference proteome</keyword>
<dbReference type="GO" id="GO:0046930">
    <property type="term" value="C:pore complex"/>
    <property type="evidence" value="ECO:0007669"/>
    <property type="project" value="UniProtKB-KW"/>
</dbReference>
<evidence type="ECO:0000256" key="4">
    <source>
        <dbReference type="ARBA" id="ARBA00022452"/>
    </source>
</evidence>
<feature type="domain" description="Soluble ligand binding" evidence="20">
    <location>
        <begin position="352"/>
        <end position="403"/>
    </location>
</feature>
<evidence type="ECO:0000259" key="18">
    <source>
        <dbReference type="Pfam" id="PF02563"/>
    </source>
</evidence>
<evidence type="ECO:0000256" key="13">
    <source>
        <dbReference type="ARBA" id="ARBA00023237"/>
    </source>
</evidence>
<feature type="domain" description="SLBB" evidence="21">
    <location>
        <begin position="267"/>
        <end position="345"/>
    </location>
</feature>
<feature type="domain" description="Capsule biosynthesis GfcC-like C-terminal" evidence="19">
    <location>
        <begin position="729"/>
        <end position="794"/>
    </location>
</feature>
<evidence type="ECO:0000256" key="15">
    <source>
        <dbReference type="SAM" id="MobiDB-lite"/>
    </source>
</evidence>
<dbReference type="InterPro" id="IPR054765">
    <property type="entry name" value="SLBB_dom"/>
</dbReference>